<feature type="transmembrane region" description="Helical" evidence="10">
    <location>
        <begin position="199"/>
        <end position="220"/>
    </location>
</feature>
<feature type="region of interest" description="Disordered" evidence="9">
    <location>
        <begin position="1"/>
        <end position="38"/>
    </location>
</feature>
<protein>
    <submittedName>
        <fullName evidence="11">Uncharacterized protein</fullName>
    </submittedName>
</protein>
<feature type="transmembrane region" description="Helical" evidence="10">
    <location>
        <begin position="169"/>
        <end position="192"/>
    </location>
</feature>
<evidence type="ECO:0000313" key="11">
    <source>
        <dbReference type="EMBL" id="KAA1120520.1"/>
    </source>
</evidence>
<keyword evidence="7 10" id="KW-1133">Transmembrane helix</keyword>
<keyword evidence="5" id="KW-0571">Peptide transport</keyword>
<name>A0A5B0R4W0_PUCGR</name>
<keyword evidence="4 10" id="KW-0812">Transmembrane</keyword>
<evidence type="ECO:0000313" key="12">
    <source>
        <dbReference type="Proteomes" id="UP000325313"/>
    </source>
</evidence>
<dbReference type="GO" id="GO:0015031">
    <property type="term" value="P:protein transport"/>
    <property type="evidence" value="ECO:0007669"/>
    <property type="project" value="UniProtKB-KW"/>
</dbReference>
<evidence type="ECO:0000256" key="2">
    <source>
        <dbReference type="ARBA" id="ARBA00008807"/>
    </source>
</evidence>
<feature type="transmembrane region" description="Helical" evidence="10">
    <location>
        <begin position="125"/>
        <end position="149"/>
    </location>
</feature>
<organism evidence="11 12">
    <name type="scientific">Puccinia graminis f. sp. tritici</name>
    <dbReference type="NCBI Taxonomy" id="56615"/>
    <lineage>
        <taxon>Eukaryota</taxon>
        <taxon>Fungi</taxon>
        <taxon>Dikarya</taxon>
        <taxon>Basidiomycota</taxon>
        <taxon>Pucciniomycotina</taxon>
        <taxon>Pucciniomycetes</taxon>
        <taxon>Pucciniales</taxon>
        <taxon>Pucciniaceae</taxon>
        <taxon>Puccinia</taxon>
    </lineage>
</organism>
<dbReference type="Proteomes" id="UP000325313">
    <property type="component" value="Unassembled WGS sequence"/>
</dbReference>
<dbReference type="Pfam" id="PF03169">
    <property type="entry name" value="OPT"/>
    <property type="match status" value="1"/>
</dbReference>
<keyword evidence="3" id="KW-0813">Transport</keyword>
<reference evidence="11 12" key="1">
    <citation type="submission" date="2019-05" db="EMBL/GenBank/DDBJ databases">
        <title>Emergence of the Ug99 lineage of the wheat stem rust pathogen through somatic hybridization.</title>
        <authorList>
            <person name="Li F."/>
            <person name="Upadhyaya N.M."/>
            <person name="Sperschneider J."/>
            <person name="Matny O."/>
            <person name="Nguyen-Phuc H."/>
            <person name="Mago R."/>
            <person name="Raley C."/>
            <person name="Miller M.E."/>
            <person name="Silverstein K.A.T."/>
            <person name="Henningsen E."/>
            <person name="Hirsch C.D."/>
            <person name="Visser B."/>
            <person name="Pretorius Z.A."/>
            <person name="Steffenson B.J."/>
            <person name="Schwessinger B."/>
            <person name="Dodds P.N."/>
            <person name="Figueroa M."/>
        </authorList>
    </citation>
    <scope>NUCLEOTIDE SEQUENCE [LARGE SCALE GENOMIC DNA]</scope>
    <source>
        <strain evidence="11 12">Ug99</strain>
    </source>
</reference>
<sequence length="236" mass="24792">MASVYPEKNQPIDVLQPSPSVVDGPHPNPLISAGASPSSLDDKTMKIIAGSLESPLMDIQDKSDPLHLSDQSLSKSLQDLNLSPVLPPQGLETNVQTDSTIPDNGVEIIPLHDDPGCPIVTLRSVLVGVFLSALGASVTQIAAFIIGRSCELIPGPQWWNPGAFSLKETGFAALMAAAAGVATVPAEMIAVYELYFGQVINFGVALGILVGAQLLAYGWAGLLQPILIYPSRAVYP</sequence>
<evidence type="ECO:0000256" key="7">
    <source>
        <dbReference type="ARBA" id="ARBA00022989"/>
    </source>
</evidence>
<dbReference type="InterPro" id="IPR004813">
    <property type="entry name" value="OPT"/>
</dbReference>
<dbReference type="GO" id="GO:0035673">
    <property type="term" value="F:oligopeptide transmembrane transporter activity"/>
    <property type="evidence" value="ECO:0007669"/>
    <property type="project" value="InterPro"/>
</dbReference>
<evidence type="ECO:0000256" key="9">
    <source>
        <dbReference type="SAM" id="MobiDB-lite"/>
    </source>
</evidence>
<dbReference type="PANTHER" id="PTHR22601">
    <property type="entry name" value="ISP4 LIKE PROTEIN"/>
    <property type="match status" value="1"/>
</dbReference>
<dbReference type="GO" id="GO:0016020">
    <property type="term" value="C:membrane"/>
    <property type="evidence" value="ECO:0007669"/>
    <property type="project" value="UniProtKB-SubCell"/>
</dbReference>
<evidence type="ECO:0000256" key="5">
    <source>
        <dbReference type="ARBA" id="ARBA00022856"/>
    </source>
</evidence>
<comment type="caution">
    <text evidence="11">The sequence shown here is derived from an EMBL/GenBank/DDBJ whole genome shotgun (WGS) entry which is preliminary data.</text>
</comment>
<evidence type="ECO:0000256" key="10">
    <source>
        <dbReference type="SAM" id="Phobius"/>
    </source>
</evidence>
<keyword evidence="6" id="KW-0653">Protein transport</keyword>
<evidence type="ECO:0000256" key="8">
    <source>
        <dbReference type="ARBA" id="ARBA00023136"/>
    </source>
</evidence>
<accession>A0A5B0R4W0</accession>
<comment type="subcellular location">
    <subcellularLocation>
        <location evidence="1">Membrane</location>
        <topology evidence="1">Multi-pass membrane protein</topology>
    </subcellularLocation>
</comment>
<comment type="similarity">
    <text evidence="2">Belongs to the oligopeptide OPT transporter family.</text>
</comment>
<evidence type="ECO:0000256" key="3">
    <source>
        <dbReference type="ARBA" id="ARBA00022448"/>
    </source>
</evidence>
<evidence type="ECO:0000256" key="4">
    <source>
        <dbReference type="ARBA" id="ARBA00022692"/>
    </source>
</evidence>
<evidence type="ECO:0000256" key="1">
    <source>
        <dbReference type="ARBA" id="ARBA00004141"/>
    </source>
</evidence>
<gene>
    <name evidence="11" type="ORF">PGTUg99_010976</name>
</gene>
<keyword evidence="8 10" id="KW-0472">Membrane</keyword>
<proteinExistence type="inferred from homology"/>
<evidence type="ECO:0000256" key="6">
    <source>
        <dbReference type="ARBA" id="ARBA00022927"/>
    </source>
</evidence>
<dbReference type="AlphaFoldDB" id="A0A5B0R4W0"/>
<dbReference type="EMBL" id="VDEP01000243">
    <property type="protein sequence ID" value="KAA1120520.1"/>
    <property type="molecule type" value="Genomic_DNA"/>
</dbReference>
<dbReference type="InterPro" id="IPR004648">
    <property type="entry name" value="Oligpept_transpt"/>
</dbReference>